<dbReference type="InterPro" id="IPR015424">
    <property type="entry name" value="PyrdxlP-dep_Trfase"/>
</dbReference>
<evidence type="ECO:0000256" key="7">
    <source>
        <dbReference type="ARBA" id="ARBA00022756"/>
    </source>
</evidence>
<comment type="pathway">
    <text evidence="3 11">Cofactor biosynthesis; biotin biosynthesis.</text>
</comment>
<dbReference type="InterPro" id="IPR050087">
    <property type="entry name" value="AON_synthase_class-II"/>
</dbReference>
<sequence length="399" mass="44646">MKKRYTWLEEEYDSLCKQSLAREWNTVESTSNHAGTWIQVEGKPLLNLSSNNYLGLAHDRRIVEAGKMAAEEWGAGGTASRLVHGNYALYDELEQQLAAWKEREGAIVFANGYQANTGVLAALAGRGDAVFSDRLNHASIVDGIVLSRAEHFRYRHNDMEHLEFLLKKHQDTRRKWIVTDSIFSMDGDKAPLLELVQLRDRYDAMLMVDEAHAGGVRGEEGQGLCHELGIAGQVDVLMGTFSKAFGVYGAYVCADEIIIRYLMTKARSLVYSTALPPAVIGSNLAALSLVQTDSWRRKAVRQNALMFRQLLRSRGFTVDEEDTPIIPLTLGENEWTLQFSKRLRQRGIAAVAIRPPTVPAGAARIRFTVMAAHTREELEWACEQVSEIRDELHKGGTIS</sequence>
<keyword evidence="8 10" id="KW-0663">Pyridoxal phosphate</keyword>
<proteinExistence type="inferred from homology"/>
<evidence type="ECO:0000256" key="3">
    <source>
        <dbReference type="ARBA" id="ARBA00004746"/>
    </source>
</evidence>
<dbReference type="AlphaFoldDB" id="A0A220MM75"/>
<dbReference type="Gene3D" id="3.90.1150.10">
    <property type="entry name" value="Aspartate Aminotransferase, domain 1"/>
    <property type="match status" value="1"/>
</dbReference>
<dbReference type="GO" id="GO:0008710">
    <property type="term" value="F:8-amino-7-oxononanoate synthase activity"/>
    <property type="evidence" value="ECO:0007669"/>
    <property type="project" value="UniProtKB-UniRule"/>
</dbReference>
<dbReference type="EC" id="2.3.1.47" evidence="11"/>
<dbReference type="Proteomes" id="UP000197781">
    <property type="component" value="Chromosome"/>
</dbReference>
<comment type="subunit">
    <text evidence="5 11">Homodimer.</text>
</comment>
<dbReference type="EMBL" id="CP018145">
    <property type="protein sequence ID" value="ASJ56161.1"/>
    <property type="molecule type" value="Genomic_DNA"/>
</dbReference>
<evidence type="ECO:0000313" key="14">
    <source>
        <dbReference type="Proteomes" id="UP000197781"/>
    </source>
</evidence>
<dbReference type="InterPro" id="IPR004839">
    <property type="entry name" value="Aminotransferase_I/II_large"/>
</dbReference>
<evidence type="ECO:0000313" key="13">
    <source>
        <dbReference type="EMBL" id="ASJ56161.1"/>
    </source>
</evidence>
<evidence type="ECO:0000256" key="4">
    <source>
        <dbReference type="ARBA" id="ARBA00010008"/>
    </source>
</evidence>
<dbReference type="UniPathway" id="UPA00078"/>
<dbReference type="SUPFAM" id="SSF53383">
    <property type="entry name" value="PLP-dependent transferases"/>
    <property type="match status" value="1"/>
</dbReference>
<keyword evidence="7" id="KW-0093">Biotin biosynthesis</keyword>
<comment type="catalytic activity">
    <reaction evidence="9 11">
        <text>6-carboxyhexanoyl-[ACP] + L-alanine + H(+) = (8S)-8-amino-7-oxononanoate + holo-[ACP] + CO2</text>
        <dbReference type="Rhea" id="RHEA:42288"/>
        <dbReference type="Rhea" id="RHEA-COMP:9685"/>
        <dbReference type="Rhea" id="RHEA-COMP:9955"/>
        <dbReference type="ChEBI" id="CHEBI:15378"/>
        <dbReference type="ChEBI" id="CHEBI:16526"/>
        <dbReference type="ChEBI" id="CHEBI:57972"/>
        <dbReference type="ChEBI" id="CHEBI:64479"/>
        <dbReference type="ChEBI" id="CHEBI:78846"/>
        <dbReference type="ChEBI" id="CHEBI:149468"/>
        <dbReference type="EC" id="2.3.1.47"/>
    </reaction>
</comment>
<feature type="domain" description="Aminotransferase class I/classII large" evidence="12">
    <location>
        <begin position="44"/>
        <end position="384"/>
    </location>
</feature>
<name>A0A220MM75_9BACL</name>
<dbReference type="KEGG" id="bfm:BP422_22980"/>
<evidence type="ECO:0000256" key="6">
    <source>
        <dbReference type="ARBA" id="ARBA00022679"/>
    </source>
</evidence>
<gene>
    <name evidence="13" type="ORF">BP422_22980</name>
</gene>
<dbReference type="PANTHER" id="PTHR13693">
    <property type="entry name" value="CLASS II AMINOTRANSFERASE/8-AMINO-7-OXONONANOATE SYNTHASE"/>
    <property type="match status" value="1"/>
</dbReference>
<evidence type="ECO:0000256" key="10">
    <source>
        <dbReference type="PIRSR" id="PIRSR604723-51"/>
    </source>
</evidence>
<keyword evidence="6 11" id="KW-0808">Transferase</keyword>
<feature type="modified residue" description="N6-(pyridoxal phosphate)lysine" evidence="10">
    <location>
        <position position="243"/>
    </location>
</feature>
<protein>
    <recommendedName>
        <fullName evidence="11">8-amino-7-ketopelargonate synthase</fullName>
        <ecNumber evidence="11">2.3.1.47</ecNumber>
    </recommendedName>
</protein>
<dbReference type="CDD" id="cd06454">
    <property type="entry name" value="KBL_like"/>
    <property type="match status" value="1"/>
</dbReference>
<reference evidence="13 14" key="1">
    <citation type="submission" date="2016-11" db="EMBL/GenBank/DDBJ databases">
        <authorList>
            <person name="Jaros S."/>
            <person name="Januszkiewicz K."/>
            <person name="Wedrychowicz H."/>
        </authorList>
    </citation>
    <scope>NUCLEOTIDE SEQUENCE [LARGE SCALE GENOMIC DNA]</scope>
    <source>
        <strain evidence="13 14">NF2</strain>
    </source>
</reference>
<dbReference type="PROSITE" id="PS00599">
    <property type="entry name" value="AA_TRANSFER_CLASS_2"/>
    <property type="match status" value="1"/>
</dbReference>
<comment type="similarity">
    <text evidence="4 11">Belongs to the class-II pyridoxal-phosphate-dependent aminotransferase family. BioF subfamily.</text>
</comment>
<evidence type="ECO:0000259" key="12">
    <source>
        <dbReference type="Pfam" id="PF00155"/>
    </source>
</evidence>
<comment type="cofactor">
    <cofactor evidence="1 10 11">
        <name>pyridoxal 5'-phosphate</name>
        <dbReference type="ChEBI" id="CHEBI:597326"/>
    </cofactor>
</comment>
<evidence type="ECO:0000256" key="9">
    <source>
        <dbReference type="ARBA" id="ARBA00047715"/>
    </source>
</evidence>
<evidence type="ECO:0000256" key="8">
    <source>
        <dbReference type="ARBA" id="ARBA00022898"/>
    </source>
</evidence>
<dbReference type="NCBIfam" id="TIGR00858">
    <property type="entry name" value="bioF"/>
    <property type="match status" value="1"/>
</dbReference>
<dbReference type="Gene3D" id="3.40.640.10">
    <property type="entry name" value="Type I PLP-dependent aspartate aminotransferase-like (Major domain)"/>
    <property type="match status" value="1"/>
</dbReference>
<evidence type="ECO:0000256" key="1">
    <source>
        <dbReference type="ARBA" id="ARBA00001933"/>
    </source>
</evidence>
<dbReference type="GO" id="GO:0030170">
    <property type="term" value="F:pyridoxal phosphate binding"/>
    <property type="evidence" value="ECO:0007669"/>
    <property type="project" value="InterPro"/>
</dbReference>
<evidence type="ECO:0000256" key="2">
    <source>
        <dbReference type="ARBA" id="ARBA00002513"/>
    </source>
</evidence>
<organism evidence="13 14">
    <name type="scientific">Brevibacillus formosus</name>
    <dbReference type="NCBI Taxonomy" id="54913"/>
    <lineage>
        <taxon>Bacteria</taxon>
        <taxon>Bacillati</taxon>
        <taxon>Bacillota</taxon>
        <taxon>Bacilli</taxon>
        <taxon>Bacillales</taxon>
        <taxon>Paenibacillaceae</taxon>
        <taxon>Brevibacillus</taxon>
    </lineage>
</organism>
<evidence type="ECO:0000256" key="11">
    <source>
        <dbReference type="RuleBase" id="RU003693"/>
    </source>
</evidence>
<comment type="function">
    <text evidence="2 11">Catalyzes the decarboxylative condensation of pimeloyl-[acyl-carrier protein] and L-alanine to produce 8-amino-7-oxononanoate (AON), [acyl-carrier protein], and carbon dioxide.</text>
</comment>
<accession>A0A220MM75</accession>
<dbReference type="RefSeq" id="WP_088909754.1">
    <property type="nucleotide sequence ID" value="NZ_CP018145.1"/>
</dbReference>
<dbReference type="PANTHER" id="PTHR13693:SF100">
    <property type="entry name" value="8-AMINO-7-OXONONANOATE SYNTHASE"/>
    <property type="match status" value="1"/>
</dbReference>
<evidence type="ECO:0000256" key="5">
    <source>
        <dbReference type="ARBA" id="ARBA00011738"/>
    </source>
</evidence>
<dbReference type="InterPro" id="IPR015421">
    <property type="entry name" value="PyrdxlP-dep_Trfase_major"/>
</dbReference>
<dbReference type="InterPro" id="IPR001917">
    <property type="entry name" value="Aminotrans_II_pyridoxalP_BS"/>
</dbReference>
<dbReference type="Pfam" id="PF00155">
    <property type="entry name" value="Aminotran_1_2"/>
    <property type="match status" value="1"/>
</dbReference>
<dbReference type="InterPro" id="IPR004723">
    <property type="entry name" value="AONS_Archaea/Proteobacteria"/>
</dbReference>
<dbReference type="InterPro" id="IPR015422">
    <property type="entry name" value="PyrdxlP-dep_Trfase_small"/>
</dbReference>
<dbReference type="GO" id="GO:0009102">
    <property type="term" value="P:biotin biosynthetic process"/>
    <property type="evidence" value="ECO:0007669"/>
    <property type="project" value="UniProtKB-UniRule"/>
</dbReference>